<dbReference type="PATRIC" id="fig|1359193.3.peg.14"/>
<organism evidence="1 2">
    <name type="scientific">Rickettsia bellii str. RML An4</name>
    <dbReference type="NCBI Taxonomy" id="1359193"/>
    <lineage>
        <taxon>Bacteria</taxon>
        <taxon>Pseudomonadati</taxon>
        <taxon>Pseudomonadota</taxon>
        <taxon>Alphaproteobacteria</taxon>
        <taxon>Rickettsiales</taxon>
        <taxon>Rickettsiaceae</taxon>
        <taxon>Rickettsieae</taxon>
        <taxon>Rickettsia</taxon>
        <taxon>belli group</taxon>
    </lineage>
</organism>
<proteinExistence type="predicted"/>
<dbReference type="Proteomes" id="UP000033661">
    <property type="component" value="Unassembled WGS sequence"/>
</dbReference>
<evidence type="ECO:0000313" key="2">
    <source>
        <dbReference type="Proteomes" id="UP000033661"/>
    </source>
</evidence>
<protein>
    <submittedName>
        <fullName evidence="1">Uncharacterized protein</fullName>
    </submittedName>
</protein>
<name>A0A0F3Q913_RICBE</name>
<sequence>MIEENHLKADLNLLPLGFRHPRTAFSCSKMILGKTLNKSI</sequence>
<dbReference type="EMBL" id="LAOI01000001">
    <property type="protein sequence ID" value="KJV89050.1"/>
    <property type="molecule type" value="Genomic_DNA"/>
</dbReference>
<comment type="caution">
    <text evidence="1">The sequence shown here is derived from an EMBL/GenBank/DDBJ whole genome shotgun (WGS) entry which is preliminary data.</text>
</comment>
<accession>A0A0F3Q913</accession>
<reference evidence="1 2" key="1">
    <citation type="submission" date="2015-02" db="EMBL/GenBank/DDBJ databases">
        <title>Genome Sequencing of Rickettsiales.</title>
        <authorList>
            <person name="Daugherty S.C."/>
            <person name="Su Q."/>
            <person name="Abolude K."/>
            <person name="Beier-Sexton M."/>
            <person name="Carlyon J.A."/>
            <person name="Carter R."/>
            <person name="Day N.P."/>
            <person name="Dumler S.J."/>
            <person name="Dyachenko V."/>
            <person name="Godinez A."/>
            <person name="Kurtti T.J."/>
            <person name="Lichay M."/>
            <person name="Mullins K.E."/>
            <person name="Ott S."/>
            <person name="Pappas-Brown V."/>
            <person name="Paris D.H."/>
            <person name="Patel P."/>
            <person name="Richards A.L."/>
            <person name="Sadzewicz L."/>
            <person name="Sears K."/>
            <person name="Seidman D."/>
            <person name="Sengamalay N."/>
            <person name="Stenos J."/>
            <person name="Tallon L.J."/>
            <person name="Vincent G."/>
            <person name="Fraser C.M."/>
            <person name="Munderloh U."/>
            <person name="Dunning-Hotopp J.C."/>
        </authorList>
    </citation>
    <scope>NUCLEOTIDE SEQUENCE [LARGE SCALE GENOMIC DNA]</scope>
    <source>
        <strain evidence="1 2">RML An4</strain>
    </source>
</reference>
<evidence type="ECO:0000313" key="1">
    <source>
        <dbReference type="EMBL" id="KJV89050.1"/>
    </source>
</evidence>
<dbReference type="AlphaFoldDB" id="A0A0F3Q913"/>
<gene>
    <name evidence="1" type="ORF">RBEAN4_0015</name>
</gene>
<keyword evidence="2" id="KW-1185">Reference proteome</keyword>